<comment type="caution">
    <text evidence="10">The sequence shown here is derived from an EMBL/GenBank/DDBJ whole genome shotgun (WGS) entry which is preliminary data.</text>
</comment>
<dbReference type="InterPro" id="IPR032675">
    <property type="entry name" value="LRR_dom_sf"/>
</dbReference>
<feature type="domain" description="NB-ARC" evidence="6">
    <location>
        <begin position="138"/>
        <end position="313"/>
    </location>
</feature>
<dbReference type="CDD" id="cd14798">
    <property type="entry name" value="RX-CC_like"/>
    <property type="match status" value="1"/>
</dbReference>
<evidence type="ECO:0000313" key="10">
    <source>
        <dbReference type="EMBL" id="KAK1296067.1"/>
    </source>
</evidence>
<name>A0AAV9D4J2_ACOCL</name>
<dbReference type="FunFam" id="1.10.10.10:FF:000322">
    <property type="entry name" value="Probable disease resistance protein At1g63360"/>
    <property type="match status" value="1"/>
</dbReference>
<dbReference type="SUPFAM" id="SSF52540">
    <property type="entry name" value="P-loop containing nucleoside triphosphate hydrolases"/>
    <property type="match status" value="1"/>
</dbReference>
<dbReference type="InterPro" id="IPR036388">
    <property type="entry name" value="WH-like_DNA-bd_sf"/>
</dbReference>
<sequence>MEEIKSEMEMIQAFLIHADKTMNGDGPTAVWVAQVREIAYCIEDVIDEFTSFVGENMSFGFWNSTANGLRVSRNIKAWHDIARQLQNIKIKITSISERRTRYGVKGFDEGSSIKDAIGRSTDISTLHKEEDDIVGLKSDKEKLIKWLKDVAAEHKEISVCGMGGVGKTTLVAQIFKSKQIQQEFQWRAWVTVSKSYNKDNILREIIKQLFHEKKGEMVMQGIDGMDTRGLAEKLHVNLECYERCLIVLDDVWDVSLWHEIKDVFNTTKGRIIFTTRNIEIASSLASPADHVVNLNPLKYDEASKLFYSIAFRGDRDGKCPPELEDSARGIIDKCDGLPLAVVTLGSLLNTKHSVIEWNDTLKSLNWMLTNRPQLEKMSNILMLSFYDLPHYLKNCFLYCSAFPEDSFIKRKRIVRLWVAEGFIEERDEMTMEDIAEQYLNELVLRNLLCAEKRNNWERLKSFRMHDLVREMAISISKKQNFCMTVDEQRNSNVRRLSVSNVRRLSLQCTCQEELGKMPCLRSLLLFAKIGFSCTFNNKRLLRVLHLKNASIDSIPDAVGDLFNLRYLCLKCTKVKVLPRRLKMLQNLQTLDVSLTDVQEIPNWVTKLPKLRHVLIYKVDHQDNTLLGGSMKKKQKHAWDSKELQTLKAISSNSEIVRRVGGLAQLRKFVIVEVKPSHGAELCASIKKMTFLDFLEIRSTNGGEEPLELENLDPPPPFLETLVLMGRLKNGSLPSWFKCLKNLKKLTLSLSKLTENPLLLLQSLPNLVELHLSNNSYAGKVLIFQEKSFPSLKALELKELSELNQITIEKEAMQCLNYFNLVRCNELKALPEGIEHLTTLKELYMEEMPEELSESMQGGGDKISHIPKVEFWNRIDGKWRRCQMSYGRVCEEKERSLVTSH</sequence>
<dbReference type="PANTHER" id="PTHR23155">
    <property type="entry name" value="DISEASE RESISTANCE PROTEIN RP"/>
    <property type="match status" value="1"/>
</dbReference>
<dbReference type="Gene3D" id="1.20.5.4130">
    <property type="match status" value="1"/>
</dbReference>
<feature type="domain" description="Disease resistance protein winged helix" evidence="8">
    <location>
        <begin position="402"/>
        <end position="472"/>
    </location>
</feature>
<keyword evidence="2" id="KW-0433">Leucine-rich repeat</keyword>
<dbReference type="Gene3D" id="3.40.50.300">
    <property type="entry name" value="P-loop containing nucleotide triphosphate hydrolases"/>
    <property type="match status" value="1"/>
</dbReference>
<dbReference type="SUPFAM" id="SSF52058">
    <property type="entry name" value="L domain-like"/>
    <property type="match status" value="1"/>
</dbReference>
<dbReference type="Proteomes" id="UP001180020">
    <property type="component" value="Unassembled WGS sequence"/>
</dbReference>
<dbReference type="InterPro" id="IPR042197">
    <property type="entry name" value="Apaf_helical"/>
</dbReference>
<dbReference type="GO" id="GO:0042742">
    <property type="term" value="P:defense response to bacterium"/>
    <property type="evidence" value="ECO:0007669"/>
    <property type="project" value="UniProtKB-ARBA"/>
</dbReference>
<dbReference type="InterPro" id="IPR038005">
    <property type="entry name" value="RX-like_CC"/>
</dbReference>
<proteinExistence type="inferred from homology"/>
<evidence type="ECO:0000256" key="1">
    <source>
        <dbReference type="ARBA" id="ARBA00008894"/>
    </source>
</evidence>
<keyword evidence="5" id="KW-0611">Plant defense</keyword>
<evidence type="ECO:0000256" key="4">
    <source>
        <dbReference type="ARBA" id="ARBA00022741"/>
    </source>
</evidence>
<evidence type="ECO:0000256" key="3">
    <source>
        <dbReference type="ARBA" id="ARBA00022737"/>
    </source>
</evidence>
<reference evidence="10" key="2">
    <citation type="submission" date="2023-06" db="EMBL/GenBank/DDBJ databases">
        <authorList>
            <person name="Ma L."/>
            <person name="Liu K.-W."/>
            <person name="Li Z."/>
            <person name="Hsiao Y.-Y."/>
            <person name="Qi Y."/>
            <person name="Fu T."/>
            <person name="Tang G."/>
            <person name="Zhang D."/>
            <person name="Sun W.-H."/>
            <person name="Liu D.-K."/>
            <person name="Li Y."/>
            <person name="Chen G.-Z."/>
            <person name="Liu X.-D."/>
            <person name="Liao X.-Y."/>
            <person name="Jiang Y.-T."/>
            <person name="Yu X."/>
            <person name="Hao Y."/>
            <person name="Huang J."/>
            <person name="Zhao X.-W."/>
            <person name="Ke S."/>
            <person name="Chen Y.-Y."/>
            <person name="Wu W.-L."/>
            <person name="Hsu J.-L."/>
            <person name="Lin Y.-F."/>
            <person name="Huang M.-D."/>
            <person name="Li C.-Y."/>
            <person name="Huang L."/>
            <person name="Wang Z.-W."/>
            <person name="Zhao X."/>
            <person name="Zhong W.-Y."/>
            <person name="Peng D.-H."/>
            <person name="Ahmad S."/>
            <person name="Lan S."/>
            <person name="Zhang J.-S."/>
            <person name="Tsai W.-C."/>
            <person name="Van De Peer Y."/>
            <person name="Liu Z.-J."/>
        </authorList>
    </citation>
    <scope>NUCLEOTIDE SEQUENCE</scope>
    <source>
        <strain evidence="10">CP</strain>
        <tissue evidence="10">Leaves</tissue>
    </source>
</reference>
<dbReference type="Gene3D" id="3.80.10.10">
    <property type="entry name" value="Ribonuclease Inhibitor"/>
    <property type="match status" value="1"/>
</dbReference>
<evidence type="ECO:0000256" key="5">
    <source>
        <dbReference type="ARBA" id="ARBA00022821"/>
    </source>
</evidence>
<keyword evidence="3" id="KW-0677">Repeat</keyword>
<dbReference type="InterPro" id="IPR027417">
    <property type="entry name" value="P-loop_NTPase"/>
</dbReference>
<evidence type="ECO:0000259" key="6">
    <source>
        <dbReference type="Pfam" id="PF00931"/>
    </source>
</evidence>
<dbReference type="PRINTS" id="PR00364">
    <property type="entry name" value="DISEASERSIST"/>
</dbReference>
<evidence type="ECO:0000256" key="2">
    <source>
        <dbReference type="ARBA" id="ARBA00022614"/>
    </source>
</evidence>
<dbReference type="AlphaFoldDB" id="A0AAV9D4J2"/>
<dbReference type="InterPro" id="IPR044974">
    <property type="entry name" value="Disease_R_plants"/>
</dbReference>
<evidence type="ECO:0000259" key="7">
    <source>
        <dbReference type="Pfam" id="PF18052"/>
    </source>
</evidence>
<dbReference type="GO" id="GO:0002758">
    <property type="term" value="P:innate immune response-activating signaling pathway"/>
    <property type="evidence" value="ECO:0007669"/>
    <property type="project" value="UniProtKB-ARBA"/>
</dbReference>
<accession>A0AAV9D4J2</accession>
<dbReference type="PANTHER" id="PTHR23155:SF1232">
    <property type="entry name" value="OS09G0270700 PROTEIN"/>
    <property type="match status" value="1"/>
</dbReference>
<dbReference type="Pfam" id="PF23559">
    <property type="entry name" value="WHD_DRP"/>
    <property type="match status" value="1"/>
</dbReference>
<feature type="domain" description="Disease resistance N-terminal" evidence="7">
    <location>
        <begin position="1"/>
        <end position="52"/>
    </location>
</feature>
<gene>
    <name evidence="10" type="primary">RPM1</name>
    <name evidence="10" type="ORF">QJS10_CPB15g01205</name>
</gene>
<dbReference type="InterPro" id="IPR002182">
    <property type="entry name" value="NB-ARC"/>
</dbReference>
<reference evidence="10" key="1">
    <citation type="journal article" date="2023" name="Nat. Commun.">
        <title>Diploid and tetraploid genomes of Acorus and the evolution of monocots.</title>
        <authorList>
            <person name="Ma L."/>
            <person name="Liu K.W."/>
            <person name="Li Z."/>
            <person name="Hsiao Y.Y."/>
            <person name="Qi Y."/>
            <person name="Fu T."/>
            <person name="Tang G.D."/>
            <person name="Zhang D."/>
            <person name="Sun W.H."/>
            <person name="Liu D.K."/>
            <person name="Li Y."/>
            <person name="Chen G.Z."/>
            <person name="Liu X.D."/>
            <person name="Liao X.Y."/>
            <person name="Jiang Y.T."/>
            <person name="Yu X."/>
            <person name="Hao Y."/>
            <person name="Huang J."/>
            <person name="Zhao X.W."/>
            <person name="Ke S."/>
            <person name="Chen Y.Y."/>
            <person name="Wu W.L."/>
            <person name="Hsu J.L."/>
            <person name="Lin Y.F."/>
            <person name="Huang M.D."/>
            <person name="Li C.Y."/>
            <person name="Huang L."/>
            <person name="Wang Z.W."/>
            <person name="Zhao X."/>
            <person name="Zhong W.Y."/>
            <person name="Peng D.H."/>
            <person name="Ahmad S."/>
            <person name="Lan S."/>
            <person name="Zhang J.S."/>
            <person name="Tsai W.C."/>
            <person name="Van de Peer Y."/>
            <person name="Liu Z.J."/>
        </authorList>
    </citation>
    <scope>NUCLEOTIDE SEQUENCE</scope>
    <source>
        <strain evidence="10">CP</strain>
    </source>
</reference>
<dbReference type="Pfam" id="PF18052">
    <property type="entry name" value="Rx_N"/>
    <property type="match status" value="1"/>
</dbReference>
<protein>
    <submittedName>
        <fullName evidence="10">Disease resistance protein RPM1</fullName>
    </submittedName>
</protein>
<organism evidence="10 11">
    <name type="scientific">Acorus calamus</name>
    <name type="common">Sweet flag</name>
    <dbReference type="NCBI Taxonomy" id="4465"/>
    <lineage>
        <taxon>Eukaryota</taxon>
        <taxon>Viridiplantae</taxon>
        <taxon>Streptophyta</taxon>
        <taxon>Embryophyta</taxon>
        <taxon>Tracheophyta</taxon>
        <taxon>Spermatophyta</taxon>
        <taxon>Magnoliopsida</taxon>
        <taxon>Liliopsida</taxon>
        <taxon>Acoraceae</taxon>
        <taxon>Acorus</taxon>
    </lineage>
</organism>
<dbReference type="GO" id="GO:0043531">
    <property type="term" value="F:ADP binding"/>
    <property type="evidence" value="ECO:0007669"/>
    <property type="project" value="InterPro"/>
</dbReference>
<dbReference type="InterPro" id="IPR055414">
    <property type="entry name" value="LRR_R13L4/SHOC2-like"/>
</dbReference>
<comment type="similarity">
    <text evidence="1">Belongs to the disease resistance NB-LRR family.</text>
</comment>
<evidence type="ECO:0000313" key="11">
    <source>
        <dbReference type="Proteomes" id="UP001180020"/>
    </source>
</evidence>
<dbReference type="Gene3D" id="1.10.8.430">
    <property type="entry name" value="Helical domain of apoptotic protease-activating factors"/>
    <property type="match status" value="1"/>
</dbReference>
<dbReference type="FunFam" id="3.40.50.300:FF:001091">
    <property type="entry name" value="Probable disease resistance protein At1g61300"/>
    <property type="match status" value="1"/>
</dbReference>
<dbReference type="EMBL" id="JAUJYO010000015">
    <property type="protein sequence ID" value="KAK1296067.1"/>
    <property type="molecule type" value="Genomic_DNA"/>
</dbReference>
<dbReference type="InterPro" id="IPR058922">
    <property type="entry name" value="WHD_DRP"/>
</dbReference>
<keyword evidence="11" id="KW-1185">Reference proteome</keyword>
<dbReference type="Pfam" id="PF00931">
    <property type="entry name" value="NB-ARC"/>
    <property type="match status" value="1"/>
</dbReference>
<dbReference type="Pfam" id="PF23598">
    <property type="entry name" value="LRR_14"/>
    <property type="match status" value="1"/>
</dbReference>
<evidence type="ECO:0000259" key="8">
    <source>
        <dbReference type="Pfam" id="PF23559"/>
    </source>
</evidence>
<dbReference type="GO" id="GO:0009626">
    <property type="term" value="P:plant-type hypersensitive response"/>
    <property type="evidence" value="ECO:0007669"/>
    <property type="project" value="UniProtKB-ARBA"/>
</dbReference>
<feature type="domain" description="Disease resistance R13L4/SHOC-2-like LRR" evidence="9">
    <location>
        <begin position="520"/>
        <end position="845"/>
    </location>
</feature>
<keyword evidence="4" id="KW-0547">Nucleotide-binding</keyword>
<dbReference type="Gene3D" id="1.10.10.10">
    <property type="entry name" value="Winged helix-like DNA-binding domain superfamily/Winged helix DNA-binding domain"/>
    <property type="match status" value="1"/>
</dbReference>
<evidence type="ECO:0000259" key="9">
    <source>
        <dbReference type="Pfam" id="PF23598"/>
    </source>
</evidence>
<dbReference type="InterPro" id="IPR041118">
    <property type="entry name" value="Rx_N"/>
</dbReference>